<keyword evidence="3" id="KW-1185">Reference proteome</keyword>
<dbReference type="Gene3D" id="2.60.120.10">
    <property type="entry name" value="Jelly Rolls"/>
    <property type="match status" value="1"/>
</dbReference>
<dbReference type="PANTHER" id="PTHR36440">
    <property type="entry name" value="PUTATIVE (AFU_ORTHOLOGUE AFUA_8G07350)-RELATED"/>
    <property type="match status" value="1"/>
</dbReference>
<dbReference type="Pfam" id="PF07883">
    <property type="entry name" value="Cupin_2"/>
    <property type="match status" value="1"/>
</dbReference>
<dbReference type="EMBL" id="JAHCLR010000021">
    <property type="protein sequence ID" value="MBS9534265.1"/>
    <property type="molecule type" value="Genomic_DNA"/>
</dbReference>
<evidence type="ECO:0000313" key="3">
    <source>
        <dbReference type="Proteomes" id="UP001519535"/>
    </source>
</evidence>
<dbReference type="InterPro" id="IPR014710">
    <property type="entry name" value="RmlC-like_jellyroll"/>
</dbReference>
<dbReference type="SUPFAM" id="SSF51182">
    <property type="entry name" value="RmlC-like cupins"/>
    <property type="match status" value="1"/>
</dbReference>
<feature type="domain" description="Cupin type-2" evidence="1">
    <location>
        <begin position="6"/>
        <end position="75"/>
    </location>
</feature>
<dbReference type="Proteomes" id="UP001519535">
    <property type="component" value="Unassembled WGS sequence"/>
</dbReference>
<dbReference type="InterPro" id="IPR011051">
    <property type="entry name" value="RmlC_Cupin_sf"/>
</dbReference>
<sequence length="123" mass="13153">MSILRLTLTPDGSPPLHMHTREDEMWVILAGEVKFWTGGQTLADCDSGVVSAGGVAYGPRLVPHTFQTHTPQAEVLIVMTPGGFEDHMLSIGTTADSEKSNSAAEMASFGVTILDRPPIFGQD</sequence>
<reference evidence="2 3" key="1">
    <citation type="submission" date="2021-05" db="EMBL/GenBank/DDBJ databases">
        <title>Mycobacterium acidophilum sp. nov., an extremely acid-tolerant member of the genus Mycobacterium.</title>
        <authorList>
            <person name="Xia J."/>
        </authorList>
    </citation>
    <scope>NUCLEOTIDE SEQUENCE [LARGE SCALE GENOMIC DNA]</scope>
    <source>
        <strain evidence="2 3">M1</strain>
    </source>
</reference>
<name>A0ABS5RIZ3_9MYCO</name>
<dbReference type="PANTHER" id="PTHR36440:SF1">
    <property type="entry name" value="PUTATIVE (AFU_ORTHOLOGUE AFUA_8G07350)-RELATED"/>
    <property type="match status" value="1"/>
</dbReference>
<organism evidence="2 3">
    <name type="scientific">Mycolicibacter acidiphilus</name>
    <dbReference type="NCBI Taxonomy" id="2835306"/>
    <lineage>
        <taxon>Bacteria</taxon>
        <taxon>Bacillati</taxon>
        <taxon>Actinomycetota</taxon>
        <taxon>Actinomycetes</taxon>
        <taxon>Mycobacteriales</taxon>
        <taxon>Mycobacteriaceae</taxon>
        <taxon>Mycolicibacter</taxon>
    </lineage>
</organism>
<protein>
    <submittedName>
        <fullName evidence="2">Cupin domain-containing protein</fullName>
    </submittedName>
</protein>
<evidence type="ECO:0000259" key="1">
    <source>
        <dbReference type="Pfam" id="PF07883"/>
    </source>
</evidence>
<evidence type="ECO:0000313" key="2">
    <source>
        <dbReference type="EMBL" id="MBS9534265.1"/>
    </source>
</evidence>
<dbReference type="InterPro" id="IPR013096">
    <property type="entry name" value="Cupin_2"/>
</dbReference>
<comment type="caution">
    <text evidence="2">The sequence shown here is derived from an EMBL/GenBank/DDBJ whole genome shotgun (WGS) entry which is preliminary data.</text>
</comment>
<proteinExistence type="predicted"/>
<gene>
    <name evidence="2" type="ORF">KIH27_11770</name>
</gene>
<dbReference type="InterPro" id="IPR053146">
    <property type="entry name" value="QDO-like"/>
</dbReference>
<accession>A0ABS5RIZ3</accession>